<protein>
    <recommendedName>
        <fullName evidence="1">F-box domain-containing protein</fullName>
    </recommendedName>
</protein>
<dbReference type="Proteomes" id="UP000799324">
    <property type="component" value="Unassembled WGS sequence"/>
</dbReference>
<evidence type="ECO:0000259" key="1">
    <source>
        <dbReference type="PROSITE" id="PS50181"/>
    </source>
</evidence>
<dbReference type="InterPro" id="IPR001810">
    <property type="entry name" value="F-box_dom"/>
</dbReference>
<dbReference type="EMBL" id="MU004311">
    <property type="protein sequence ID" value="KAF2658936.1"/>
    <property type="molecule type" value="Genomic_DNA"/>
</dbReference>
<sequence>MDLSEDMALNALTREPSECSPEYPSVITDEQLQRLMPLSLEPPRHPLLVQALGQLDSLPGEILYDILEDLPLSDLMSFREVNESTKHIVHGMFRFRIIVDHAPQTLRGVLAMQNPVKTTLLELFDKLCQRYCDHCAGKRSLARYLCVVTNSRRCTRCPGATSSKPYGPLLQEETIEIFEVSKDNLSELISWWFPVLRFTDGRTVIPEHPSRKILYGGKLARPLCHELKKTKPKWSEIWVPTHIKAYDPSTEMPWMTVLNCEHNDLRGTMTTVVAPWISFDSHGDLKIESGVYCSACLHTEREFEFYTMEEFKEHLRDCRVTPFDGFRLAMWNASRYQHHGRFKLSLAENQKLVWMRRRHSCS</sequence>
<name>A0A6A6THL3_9PLEO</name>
<keyword evidence="3" id="KW-1185">Reference proteome</keyword>
<proteinExistence type="predicted"/>
<reference evidence="2" key="1">
    <citation type="journal article" date="2020" name="Stud. Mycol.">
        <title>101 Dothideomycetes genomes: a test case for predicting lifestyles and emergence of pathogens.</title>
        <authorList>
            <person name="Haridas S."/>
            <person name="Albert R."/>
            <person name="Binder M."/>
            <person name="Bloem J."/>
            <person name="Labutti K."/>
            <person name="Salamov A."/>
            <person name="Andreopoulos B."/>
            <person name="Baker S."/>
            <person name="Barry K."/>
            <person name="Bills G."/>
            <person name="Bluhm B."/>
            <person name="Cannon C."/>
            <person name="Castanera R."/>
            <person name="Culley D."/>
            <person name="Daum C."/>
            <person name="Ezra D."/>
            <person name="Gonzalez J."/>
            <person name="Henrissat B."/>
            <person name="Kuo A."/>
            <person name="Liang C."/>
            <person name="Lipzen A."/>
            <person name="Lutzoni F."/>
            <person name="Magnuson J."/>
            <person name="Mondo S."/>
            <person name="Nolan M."/>
            <person name="Ohm R."/>
            <person name="Pangilinan J."/>
            <person name="Park H.-J."/>
            <person name="Ramirez L."/>
            <person name="Alfaro M."/>
            <person name="Sun H."/>
            <person name="Tritt A."/>
            <person name="Yoshinaga Y."/>
            <person name="Zwiers L.-H."/>
            <person name="Turgeon B."/>
            <person name="Goodwin S."/>
            <person name="Spatafora J."/>
            <person name="Crous P."/>
            <person name="Grigoriev I."/>
        </authorList>
    </citation>
    <scope>NUCLEOTIDE SEQUENCE</scope>
    <source>
        <strain evidence="2">CBS 122681</strain>
    </source>
</reference>
<dbReference type="AlphaFoldDB" id="A0A6A6THL3"/>
<accession>A0A6A6THL3</accession>
<dbReference type="OrthoDB" id="3681166at2759"/>
<gene>
    <name evidence="2" type="ORF">K491DRAFT_776037</name>
</gene>
<organism evidence="2 3">
    <name type="scientific">Lophiostoma macrostomum CBS 122681</name>
    <dbReference type="NCBI Taxonomy" id="1314788"/>
    <lineage>
        <taxon>Eukaryota</taxon>
        <taxon>Fungi</taxon>
        <taxon>Dikarya</taxon>
        <taxon>Ascomycota</taxon>
        <taxon>Pezizomycotina</taxon>
        <taxon>Dothideomycetes</taxon>
        <taxon>Pleosporomycetidae</taxon>
        <taxon>Pleosporales</taxon>
        <taxon>Lophiostomataceae</taxon>
        <taxon>Lophiostoma</taxon>
    </lineage>
</organism>
<evidence type="ECO:0000313" key="3">
    <source>
        <dbReference type="Proteomes" id="UP000799324"/>
    </source>
</evidence>
<dbReference type="PROSITE" id="PS50181">
    <property type="entry name" value="FBOX"/>
    <property type="match status" value="1"/>
</dbReference>
<evidence type="ECO:0000313" key="2">
    <source>
        <dbReference type="EMBL" id="KAF2658936.1"/>
    </source>
</evidence>
<feature type="domain" description="F-box" evidence="1">
    <location>
        <begin position="52"/>
        <end position="98"/>
    </location>
</feature>